<dbReference type="OrthoDB" id="8057953at2759"/>
<accession>A0A9P0BAQ6</accession>
<gene>
    <name evidence="1" type="ORF">MELIAE_LOCUS9113</name>
</gene>
<dbReference type="AlphaFoldDB" id="A0A9P0BAQ6"/>
<proteinExistence type="predicted"/>
<dbReference type="Proteomes" id="UP001154078">
    <property type="component" value="Chromosome 6"/>
</dbReference>
<reference evidence="1" key="1">
    <citation type="submission" date="2021-12" db="EMBL/GenBank/DDBJ databases">
        <authorList>
            <person name="King R."/>
        </authorList>
    </citation>
    <scope>NUCLEOTIDE SEQUENCE</scope>
</reference>
<keyword evidence="2" id="KW-1185">Reference proteome</keyword>
<protein>
    <submittedName>
        <fullName evidence="1">Uncharacterized protein</fullName>
    </submittedName>
</protein>
<organism evidence="1 2">
    <name type="scientific">Brassicogethes aeneus</name>
    <name type="common">Rape pollen beetle</name>
    <name type="synonym">Meligethes aeneus</name>
    <dbReference type="NCBI Taxonomy" id="1431903"/>
    <lineage>
        <taxon>Eukaryota</taxon>
        <taxon>Metazoa</taxon>
        <taxon>Ecdysozoa</taxon>
        <taxon>Arthropoda</taxon>
        <taxon>Hexapoda</taxon>
        <taxon>Insecta</taxon>
        <taxon>Pterygota</taxon>
        <taxon>Neoptera</taxon>
        <taxon>Endopterygota</taxon>
        <taxon>Coleoptera</taxon>
        <taxon>Polyphaga</taxon>
        <taxon>Cucujiformia</taxon>
        <taxon>Nitidulidae</taxon>
        <taxon>Meligethinae</taxon>
        <taxon>Brassicogethes</taxon>
    </lineage>
</organism>
<name>A0A9P0BAQ6_BRAAE</name>
<evidence type="ECO:0000313" key="2">
    <source>
        <dbReference type="Proteomes" id="UP001154078"/>
    </source>
</evidence>
<dbReference type="EMBL" id="OV121137">
    <property type="protein sequence ID" value="CAH0558878.1"/>
    <property type="molecule type" value="Genomic_DNA"/>
</dbReference>
<sequence>MFKCYNEVVDNQALNFRAREKNRQHQYGLSSMTTKRFNSGPHSKLPAADGACASFCSRALNSNKETPEQFDLPLVKPEQSDGKKWVVKLSFIKSEFDWKEHQILLRIQKSLTGVANLCLENWNPDVRTWDAFVRNFLKAFPPRKKLGNILAEASAFNSDRCNTYDVYEKLKNLRANWDEADIIIIELIIH</sequence>
<evidence type="ECO:0000313" key="1">
    <source>
        <dbReference type="EMBL" id="CAH0558878.1"/>
    </source>
</evidence>